<name>A0A4Z2E345_9TELE</name>
<keyword evidence="3" id="KW-0539">Nucleus</keyword>
<accession>A0A4Z2E345</accession>
<dbReference type="PANTHER" id="PTHR14396">
    <property type="entry name" value="CLASPIN"/>
    <property type="match status" value="1"/>
</dbReference>
<comment type="caution">
    <text evidence="5">The sequence shown here is derived from an EMBL/GenBank/DDBJ whole genome shotgun (WGS) entry which is preliminary data.</text>
</comment>
<evidence type="ECO:0000256" key="3">
    <source>
        <dbReference type="ARBA" id="ARBA00023242"/>
    </source>
</evidence>
<keyword evidence="2" id="KW-0597">Phosphoprotein</keyword>
<reference evidence="5 6" key="1">
    <citation type="submission" date="2019-03" db="EMBL/GenBank/DDBJ databases">
        <title>First draft genome of Liparis tanakae, snailfish: a comprehensive survey of snailfish specific genes.</title>
        <authorList>
            <person name="Kim W."/>
            <person name="Song I."/>
            <person name="Jeong J.-H."/>
            <person name="Kim D."/>
            <person name="Kim S."/>
            <person name="Ryu S."/>
            <person name="Song J.Y."/>
            <person name="Lee S.K."/>
        </authorList>
    </citation>
    <scope>NUCLEOTIDE SEQUENCE [LARGE SCALE GENOMIC DNA]</scope>
    <source>
        <tissue evidence="5">Muscle</tissue>
    </source>
</reference>
<feature type="region of interest" description="Disordered" evidence="4">
    <location>
        <begin position="1"/>
        <end position="96"/>
    </location>
</feature>
<dbReference type="EMBL" id="SRLO01019486">
    <property type="protein sequence ID" value="TNN23177.1"/>
    <property type="molecule type" value="Genomic_DNA"/>
</dbReference>
<evidence type="ECO:0000256" key="1">
    <source>
        <dbReference type="ARBA" id="ARBA00004123"/>
    </source>
</evidence>
<proteinExistence type="predicted"/>
<sequence length="132" mass="14614">MKLAKKLTARTLQRKEPLNAPQPEKKTPPLNPFQRPSQSSQVRRGSLLSQPKSVLQKLASISEGNPLAPRNGRGFLFQTVSPEKDKSNGDAPNKQVRRRMAKAGMSPFQLVVLHNRAGMFAPLVILNTLSSY</sequence>
<dbReference type="GO" id="GO:0033314">
    <property type="term" value="P:mitotic DNA replication checkpoint signaling"/>
    <property type="evidence" value="ECO:0007669"/>
    <property type="project" value="TreeGrafter"/>
</dbReference>
<gene>
    <name evidence="5" type="primary">clspn_1</name>
    <name evidence="5" type="ORF">EYF80_066705</name>
</gene>
<keyword evidence="6" id="KW-1185">Reference proteome</keyword>
<dbReference type="Proteomes" id="UP000314294">
    <property type="component" value="Unassembled WGS sequence"/>
</dbReference>
<protein>
    <submittedName>
        <fullName evidence="5">Claspin</fullName>
    </submittedName>
</protein>
<evidence type="ECO:0000256" key="2">
    <source>
        <dbReference type="ARBA" id="ARBA00022553"/>
    </source>
</evidence>
<dbReference type="GO" id="GO:0005634">
    <property type="term" value="C:nucleus"/>
    <property type="evidence" value="ECO:0007669"/>
    <property type="project" value="UniProtKB-SubCell"/>
</dbReference>
<dbReference type="OrthoDB" id="5859781at2759"/>
<dbReference type="InterPro" id="IPR024146">
    <property type="entry name" value="Claspin"/>
</dbReference>
<dbReference type="GO" id="GO:0010997">
    <property type="term" value="F:anaphase-promoting complex binding"/>
    <property type="evidence" value="ECO:0007669"/>
    <property type="project" value="TreeGrafter"/>
</dbReference>
<evidence type="ECO:0000256" key="4">
    <source>
        <dbReference type="SAM" id="MobiDB-lite"/>
    </source>
</evidence>
<evidence type="ECO:0000313" key="5">
    <source>
        <dbReference type="EMBL" id="TNN23177.1"/>
    </source>
</evidence>
<dbReference type="AlphaFoldDB" id="A0A4Z2E345"/>
<dbReference type="GO" id="GO:0007095">
    <property type="term" value="P:mitotic G2 DNA damage checkpoint signaling"/>
    <property type="evidence" value="ECO:0007669"/>
    <property type="project" value="TreeGrafter"/>
</dbReference>
<dbReference type="PANTHER" id="PTHR14396:SF10">
    <property type="entry name" value="CLASPIN"/>
    <property type="match status" value="1"/>
</dbReference>
<feature type="compositionally biased region" description="Basic and acidic residues" evidence="4">
    <location>
        <begin position="13"/>
        <end position="27"/>
    </location>
</feature>
<organism evidence="5 6">
    <name type="scientific">Liparis tanakae</name>
    <name type="common">Tanaka's snailfish</name>
    <dbReference type="NCBI Taxonomy" id="230148"/>
    <lineage>
        <taxon>Eukaryota</taxon>
        <taxon>Metazoa</taxon>
        <taxon>Chordata</taxon>
        <taxon>Craniata</taxon>
        <taxon>Vertebrata</taxon>
        <taxon>Euteleostomi</taxon>
        <taxon>Actinopterygii</taxon>
        <taxon>Neopterygii</taxon>
        <taxon>Teleostei</taxon>
        <taxon>Neoteleostei</taxon>
        <taxon>Acanthomorphata</taxon>
        <taxon>Eupercaria</taxon>
        <taxon>Perciformes</taxon>
        <taxon>Cottioidei</taxon>
        <taxon>Cottales</taxon>
        <taxon>Liparidae</taxon>
        <taxon>Liparis</taxon>
    </lineage>
</organism>
<evidence type="ECO:0000313" key="6">
    <source>
        <dbReference type="Proteomes" id="UP000314294"/>
    </source>
</evidence>
<feature type="compositionally biased region" description="Polar residues" evidence="4">
    <location>
        <begin position="34"/>
        <end position="53"/>
    </location>
</feature>
<comment type="subcellular location">
    <subcellularLocation>
        <location evidence="1">Nucleus</location>
    </subcellularLocation>
</comment>